<keyword evidence="1" id="KW-1133">Transmembrane helix</keyword>
<evidence type="ECO:0000313" key="2">
    <source>
        <dbReference type="EMBL" id="KTW01999.1"/>
    </source>
</evidence>
<organism evidence="2 3">
    <name type="scientific">Sphingomonas sanguinis</name>
    <dbReference type="NCBI Taxonomy" id="33051"/>
    <lineage>
        <taxon>Bacteria</taxon>
        <taxon>Pseudomonadati</taxon>
        <taxon>Pseudomonadota</taxon>
        <taxon>Alphaproteobacteria</taxon>
        <taxon>Sphingomonadales</taxon>
        <taxon>Sphingomonadaceae</taxon>
        <taxon>Sphingomonas</taxon>
    </lineage>
</organism>
<keyword evidence="1" id="KW-0812">Transmembrane</keyword>
<dbReference type="AlphaFoldDB" id="A0A147J105"/>
<accession>A0A147J105</accession>
<comment type="caution">
    <text evidence="2">The sequence shown here is derived from an EMBL/GenBank/DDBJ whole genome shotgun (WGS) entry which is preliminary data.</text>
</comment>
<reference evidence="2 3" key="1">
    <citation type="journal article" date="2016" name="Front. Microbiol.">
        <title>Genomic Resource of Rice Seed Associated Bacteria.</title>
        <authorList>
            <person name="Midha S."/>
            <person name="Bansal K."/>
            <person name="Sharma S."/>
            <person name="Kumar N."/>
            <person name="Patil P.P."/>
            <person name="Chaudhry V."/>
            <person name="Patil P.B."/>
        </authorList>
    </citation>
    <scope>NUCLEOTIDE SEQUENCE [LARGE SCALE GENOMIC DNA]</scope>
    <source>
        <strain evidence="2 3">SB4</strain>
    </source>
</reference>
<dbReference type="PATRIC" id="fig|33051.4.peg.1574"/>
<dbReference type="RefSeq" id="WP_058751623.1">
    <property type="nucleotide sequence ID" value="NZ_LDTE01000022.1"/>
</dbReference>
<keyword evidence="1" id="KW-0472">Membrane</keyword>
<protein>
    <submittedName>
        <fullName evidence="2">Membrane protein</fullName>
    </submittedName>
</protein>
<dbReference type="OrthoDB" id="2670003at2"/>
<gene>
    <name evidence="2" type="ORF">SB4_04705</name>
</gene>
<dbReference type="EMBL" id="LDTE01000022">
    <property type="protein sequence ID" value="KTW01999.1"/>
    <property type="molecule type" value="Genomic_DNA"/>
</dbReference>
<evidence type="ECO:0000313" key="3">
    <source>
        <dbReference type="Proteomes" id="UP000074072"/>
    </source>
</evidence>
<feature type="transmembrane region" description="Helical" evidence="1">
    <location>
        <begin position="45"/>
        <end position="65"/>
    </location>
</feature>
<dbReference type="Proteomes" id="UP000074072">
    <property type="component" value="Unassembled WGS sequence"/>
</dbReference>
<feature type="transmembrane region" description="Helical" evidence="1">
    <location>
        <begin position="77"/>
        <end position="96"/>
    </location>
</feature>
<proteinExistence type="predicted"/>
<sequence length="123" mass="13570">MARYLPLAAFGWLTLTGTAHFVIDVVSQHIRGKHVPGSETTLYYEFHSAFALGQVLFGLMCLWATRRQPDLLRDPMVATLAFGGAAAWLALTFFAMEYREPRINAGIFIALLLAATVAVRARA</sequence>
<feature type="transmembrane region" description="Helical" evidence="1">
    <location>
        <begin position="102"/>
        <end position="121"/>
    </location>
</feature>
<evidence type="ECO:0000256" key="1">
    <source>
        <dbReference type="SAM" id="Phobius"/>
    </source>
</evidence>
<name>A0A147J105_9SPHN</name>